<accession>A0A7C1FHE3</accession>
<dbReference type="EMBL" id="DSMG01000038">
    <property type="protein sequence ID" value="HDX30454.1"/>
    <property type="molecule type" value="Genomic_DNA"/>
</dbReference>
<reference evidence="1" key="1">
    <citation type="journal article" date="2020" name="mSystems">
        <title>Genome- and Community-Level Interaction Insights into Carbon Utilization and Element Cycling Functions of Hydrothermarchaeota in Hydrothermal Sediment.</title>
        <authorList>
            <person name="Zhou Z."/>
            <person name="Liu Y."/>
            <person name="Xu W."/>
            <person name="Pan J."/>
            <person name="Luo Z.H."/>
            <person name="Li M."/>
        </authorList>
    </citation>
    <scope>NUCLEOTIDE SEQUENCE [LARGE SCALE GENOMIC DNA]</scope>
    <source>
        <strain evidence="1">SpSt-289</strain>
    </source>
</reference>
<evidence type="ECO:0008006" key="2">
    <source>
        <dbReference type="Google" id="ProtNLM"/>
    </source>
</evidence>
<protein>
    <recommendedName>
        <fullName evidence="2">Peptidase MA-like domain-containing protein</fullName>
    </recommendedName>
</protein>
<evidence type="ECO:0000313" key="1">
    <source>
        <dbReference type="EMBL" id="HDX30454.1"/>
    </source>
</evidence>
<organism evidence="1">
    <name type="scientific">Caldilinea aerophila</name>
    <dbReference type="NCBI Taxonomy" id="133453"/>
    <lineage>
        <taxon>Bacteria</taxon>
        <taxon>Bacillati</taxon>
        <taxon>Chloroflexota</taxon>
        <taxon>Caldilineae</taxon>
        <taxon>Caldilineales</taxon>
        <taxon>Caldilineaceae</taxon>
        <taxon>Caldilinea</taxon>
    </lineage>
</organism>
<gene>
    <name evidence="1" type="ORF">ENQ20_03060</name>
</gene>
<sequence length="313" mass="34895">MCCWAWPCAAVAWRSLRQMRRRRLDTLWRKDIMYQNLIAIEGYGLPVYASPGNEDCAQAIAARCTNAQRFLQAALGANVATRVLVLSSQHWQRFTGSPLFGIPQTVDTQTVVVAGEDAELWTLIVPPPEALPPATAQALRRVYGRSDGVVAIGAFMDLLAVHELGHLFIDQTAGAFDFHRPRRWLVELFCNLGLHAYVAAVEPAQMEHLTTFPQAIVALGYAHLSHRQLADFERLYADMAPPNFAWYQCQLHLAAHRIYDAGGLEAVQALFRAIVQSQNDISDAHLALQLRDAVHPTVAQVLTTWPDLEFSES</sequence>
<proteinExistence type="predicted"/>
<name>A0A7C1FHE3_9CHLR</name>
<comment type="caution">
    <text evidence="1">The sequence shown here is derived from an EMBL/GenBank/DDBJ whole genome shotgun (WGS) entry which is preliminary data.</text>
</comment>
<dbReference type="AlphaFoldDB" id="A0A7C1FHE3"/>